<comment type="caution">
    <text evidence="2">The sequence shown here is derived from an EMBL/GenBank/DDBJ whole genome shotgun (WGS) entry which is preliminary data.</text>
</comment>
<keyword evidence="1" id="KW-0732">Signal</keyword>
<protein>
    <submittedName>
        <fullName evidence="2">Uncharacterized protein</fullName>
    </submittedName>
</protein>
<reference evidence="2" key="1">
    <citation type="submission" date="2020-06" db="EMBL/GenBank/DDBJ databases">
        <authorList>
            <consortium name="Plant Systems Biology data submission"/>
        </authorList>
    </citation>
    <scope>NUCLEOTIDE SEQUENCE</scope>
    <source>
        <strain evidence="2">D6</strain>
    </source>
</reference>
<accession>A0A9N8E538</accession>
<organism evidence="2 3">
    <name type="scientific">Seminavis robusta</name>
    <dbReference type="NCBI Taxonomy" id="568900"/>
    <lineage>
        <taxon>Eukaryota</taxon>
        <taxon>Sar</taxon>
        <taxon>Stramenopiles</taxon>
        <taxon>Ochrophyta</taxon>
        <taxon>Bacillariophyta</taxon>
        <taxon>Bacillariophyceae</taxon>
        <taxon>Bacillariophycidae</taxon>
        <taxon>Naviculales</taxon>
        <taxon>Naviculaceae</taxon>
        <taxon>Seminavis</taxon>
    </lineage>
</organism>
<sequence length="269" mass="28673">MKIHAAKIALLSALLVCSYVEGASNLRKHNHEQSQPQTRRRRSLSLVATTINAVIDFFMPILNGSIQIALGNVPLSDIQQTTDLGQIDFGFCQAGGSLSYSVGQLQGLPTFEIETFELVPGTERFELNWGGLGGATWDGTWVVRASFDRLVSGASATISGDACLFGFDESVSGSIAMANPAMNFRIRIAGDSPNLALLGSSLAESIEFQEVSISYDSISLNIGAFGGNVEFDIDGTLEQVFLSNLNDSILPLITETLTNELGNGLGFGN</sequence>
<gene>
    <name evidence="2" type="ORF">SEMRO_626_G177770.1</name>
</gene>
<evidence type="ECO:0000313" key="2">
    <source>
        <dbReference type="EMBL" id="CAB9514014.1"/>
    </source>
</evidence>
<proteinExistence type="predicted"/>
<evidence type="ECO:0000313" key="3">
    <source>
        <dbReference type="Proteomes" id="UP001153069"/>
    </source>
</evidence>
<evidence type="ECO:0000256" key="1">
    <source>
        <dbReference type="SAM" id="SignalP"/>
    </source>
</evidence>
<feature type="signal peptide" evidence="1">
    <location>
        <begin position="1"/>
        <end position="22"/>
    </location>
</feature>
<dbReference type="Proteomes" id="UP001153069">
    <property type="component" value="Unassembled WGS sequence"/>
</dbReference>
<keyword evidence="3" id="KW-1185">Reference proteome</keyword>
<feature type="chain" id="PRO_5040393557" evidence="1">
    <location>
        <begin position="23"/>
        <end position="269"/>
    </location>
</feature>
<name>A0A9N8E538_9STRA</name>
<dbReference type="AlphaFoldDB" id="A0A9N8E538"/>
<dbReference type="EMBL" id="CAICTM010000625">
    <property type="protein sequence ID" value="CAB9514014.1"/>
    <property type="molecule type" value="Genomic_DNA"/>
</dbReference>